<proteinExistence type="predicted"/>
<reference evidence="1" key="1">
    <citation type="submission" date="2020-03" db="EMBL/GenBank/DDBJ databases">
        <title>The deep terrestrial virosphere.</title>
        <authorList>
            <person name="Holmfeldt K."/>
            <person name="Nilsson E."/>
            <person name="Simone D."/>
            <person name="Lopez-Fernandez M."/>
            <person name="Wu X."/>
            <person name="de Brujin I."/>
            <person name="Lundin D."/>
            <person name="Andersson A."/>
            <person name="Bertilsson S."/>
            <person name="Dopson M."/>
        </authorList>
    </citation>
    <scope>NUCLEOTIDE SEQUENCE</scope>
    <source>
        <strain evidence="1">MM415A00476</strain>
    </source>
</reference>
<sequence length="183" mass="21328">MNKAQQKAYAKFERLSKTKISKTLSKDCEAESLMIDIKRGRLILNSFYEAITPETCPQCHGGCCRNPESYWEEKDILYLTLQNSLSKVPEPAAKLTDKCGWLTEIGCTLRRELRPLTCIEYDCHKIISEAAKQLGVDPEIMWQMVDEVKRNLNIKYNDLLHRNYILLIEEREEQAMNHAREML</sequence>
<dbReference type="EMBL" id="MT142473">
    <property type="protein sequence ID" value="QJA81900.1"/>
    <property type="molecule type" value="Genomic_DNA"/>
</dbReference>
<organism evidence="1">
    <name type="scientific">viral metagenome</name>
    <dbReference type="NCBI Taxonomy" id="1070528"/>
    <lineage>
        <taxon>unclassified sequences</taxon>
        <taxon>metagenomes</taxon>
        <taxon>organismal metagenomes</taxon>
    </lineage>
</organism>
<accession>A0A6M3KJN7</accession>
<evidence type="ECO:0000313" key="1">
    <source>
        <dbReference type="EMBL" id="QJA81900.1"/>
    </source>
</evidence>
<protein>
    <submittedName>
        <fullName evidence="1">Uncharacterized protein</fullName>
    </submittedName>
</protein>
<dbReference type="AlphaFoldDB" id="A0A6M3KJN7"/>
<name>A0A6M3KJN7_9ZZZZ</name>
<gene>
    <name evidence="1" type="ORF">MM415A00476_0032</name>
</gene>